<dbReference type="Proteomes" id="UP000694421">
    <property type="component" value="Unplaced"/>
</dbReference>
<keyword evidence="6" id="KW-1185">Reference proteome</keyword>
<dbReference type="Pfam" id="PF00023">
    <property type="entry name" value="Ank"/>
    <property type="match status" value="1"/>
</dbReference>
<evidence type="ECO:0000256" key="4">
    <source>
        <dbReference type="SAM" id="MobiDB-lite"/>
    </source>
</evidence>
<evidence type="ECO:0000256" key="2">
    <source>
        <dbReference type="ARBA" id="ARBA00023043"/>
    </source>
</evidence>
<feature type="compositionally biased region" description="Acidic residues" evidence="4">
    <location>
        <begin position="19"/>
        <end position="35"/>
    </location>
</feature>
<dbReference type="GeneTree" id="ENSGT00500000044852"/>
<dbReference type="SUPFAM" id="SSF48403">
    <property type="entry name" value="Ankyrin repeat"/>
    <property type="match status" value="1"/>
</dbReference>
<feature type="region of interest" description="Disordered" evidence="4">
    <location>
        <begin position="387"/>
        <end position="467"/>
    </location>
</feature>
<proteinExistence type="predicted"/>
<accession>A0A8D0C519</accession>
<feature type="compositionally biased region" description="Basic and acidic residues" evidence="4">
    <location>
        <begin position="411"/>
        <end position="451"/>
    </location>
</feature>
<feature type="repeat" description="ANK" evidence="3">
    <location>
        <begin position="171"/>
        <end position="203"/>
    </location>
</feature>
<dbReference type="Pfam" id="PF12796">
    <property type="entry name" value="Ank_2"/>
    <property type="match status" value="1"/>
</dbReference>
<reference evidence="5" key="2">
    <citation type="submission" date="2025-09" db="UniProtKB">
        <authorList>
            <consortium name="Ensembl"/>
        </authorList>
    </citation>
    <scope>IDENTIFICATION</scope>
</reference>
<protein>
    <submittedName>
        <fullName evidence="5">Ankyrin repeat domain 33</fullName>
    </submittedName>
</protein>
<dbReference type="GO" id="GO:0035914">
    <property type="term" value="P:skeletal muscle cell differentiation"/>
    <property type="evidence" value="ECO:0007669"/>
    <property type="project" value="Ensembl"/>
</dbReference>
<feature type="repeat" description="ANK" evidence="3">
    <location>
        <begin position="136"/>
        <end position="168"/>
    </location>
</feature>
<evidence type="ECO:0000256" key="3">
    <source>
        <dbReference type="PROSITE-ProRule" id="PRU00023"/>
    </source>
</evidence>
<dbReference type="PROSITE" id="PS50088">
    <property type="entry name" value="ANK_REPEAT"/>
    <property type="match status" value="2"/>
</dbReference>
<dbReference type="Gene3D" id="1.25.40.20">
    <property type="entry name" value="Ankyrin repeat-containing domain"/>
    <property type="match status" value="1"/>
</dbReference>
<evidence type="ECO:0000256" key="1">
    <source>
        <dbReference type="ARBA" id="ARBA00022737"/>
    </source>
</evidence>
<dbReference type="PROSITE" id="PS50297">
    <property type="entry name" value="ANK_REP_REGION"/>
    <property type="match status" value="2"/>
</dbReference>
<name>A0A8D0C519_SALMN</name>
<dbReference type="AlphaFoldDB" id="A0A8D0C519"/>
<dbReference type="Ensembl" id="ENSSMRT00000018406.1">
    <property type="protein sequence ID" value="ENSSMRP00000015764.1"/>
    <property type="gene ID" value="ENSSMRG00000012245.1"/>
</dbReference>
<evidence type="ECO:0000313" key="6">
    <source>
        <dbReference type="Proteomes" id="UP000694421"/>
    </source>
</evidence>
<dbReference type="OMA" id="FLEPPMW"/>
<dbReference type="SMART" id="SM00248">
    <property type="entry name" value="ANK"/>
    <property type="match status" value="3"/>
</dbReference>
<reference evidence="5" key="1">
    <citation type="submission" date="2025-08" db="UniProtKB">
        <authorList>
            <consortium name="Ensembl"/>
        </authorList>
    </citation>
    <scope>IDENTIFICATION</scope>
</reference>
<dbReference type="PANTHER" id="PTHR24173">
    <property type="entry name" value="ANKYRIN REPEAT CONTAINING"/>
    <property type="match status" value="1"/>
</dbReference>
<evidence type="ECO:0000313" key="5">
    <source>
        <dbReference type="Ensembl" id="ENSSMRP00000015764.1"/>
    </source>
</evidence>
<dbReference type="InterPro" id="IPR002110">
    <property type="entry name" value="Ankyrin_rpt"/>
</dbReference>
<keyword evidence="2 3" id="KW-0040">ANK repeat</keyword>
<dbReference type="PANTHER" id="PTHR24173:SF29">
    <property type="entry name" value="PHOTORECEPTOR ANKYRIN REPEAT PROTEIN"/>
    <property type="match status" value="1"/>
</dbReference>
<keyword evidence="1" id="KW-0677">Repeat</keyword>
<dbReference type="InterPro" id="IPR036770">
    <property type="entry name" value="Ankyrin_rpt-contain_sf"/>
</dbReference>
<organism evidence="5 6">
    <name type="scientific">Salvator merianae</name>
    <name type="common">Argentine black and white tegu</name>
    <name type="synonym">Tupinambis merianae</name>
    <dbReference type="NCBI Taxonomy" id="96440"/>
    <lineage>
        <taxon>Eukaryota</taxon>
        <taxon>Metazoa</taxon>
        <taxon>Chordata</taxon>
        <taxon>Craniata</taxon>
        <taxon>Vertebrata</taxon>
        <taxon>Euteleostomi</taxon>
        <taxon>Lepidosauria</taxon>
        <taxon>Squamata</taxon>
        <taxon>Bifurcata</taxon>
        <taxon>Unidentata</taxon>
        <taxon>Episquamata</taxon>
        <taxon>Laterata</taxon>
        <taxon>Teiioidea</taxon>
        <taxon>Teiidae</taxon>
        <taxon>Salvator</taxon>
    </lineage>
</organism>
<feature type="region of interest" description="Disordered" evidence="4">
    <location>
        <begin position="1"/>
        <end position="43"/>
    </location>
</feature>
<sequence length="467" mass="52069">MTDASSEGEPGTNPPPTLDESDPELYYENDEEHEESDGRDPDACSIFSDDSVFPIYESAPSDDPDGTNLTLYRLCLKNNAKGLQEKLDSGVTREEVMELDVNGRNGLLVACFKGFVDIVIVLSKCPYLDINHQDNDGNTALMIAAQAGHITILNYLLNYYPTVELEMRDFRGLTALMKAAVQGRNECVAALLMAGADLQAVDPLKGKTAREWAALTGRFETIIRIRTLLEHPCAEQFSTKYLPQWPDLPNLVAKATCPKSGAKRLSEKIRSTFTINYPHDPDPDGVIDHMVRMTTSLASPFVGTACQTVCPDSPPRVGKLRLSVPEILEEYTPDPDVKSMASRSSCYSELMTPTRVLVPYRPPSTIAKLLSFPLRFRRNSVFPAGIPKIELTKSPGQTAPKEKKPRHSKDKNKNTLELPKWRYKELKEERKKKEEEEEEAKRKGEGKPAKKEKGKGKGKGKEKEKKA</sequence>